<evidence type="ECO:0000256" key="5">
    <source>
        <dbReference type="ARBA" id="ARBA00022737"/>
    </source>
</evidence>
<dbReference type="InterPro" id="IPR002867">
    <property type="entry name" value="IBR_dom"/>
</dbReference>
<keyword evidence="4" id="KW-0479">Metal-binding</keyword>
<evidence type="ECO:0000256" key="2">
    <source>
        <dbReference type="ARBA" id="ARBA00012251"/>
    </source>
</evidence>
<evidence type="ECO:0000256" key="3">
    <source>
        <dbReference type="ARBA" id="ARBA00022679"/>
    </source>
</evidence>
<dbReference type="Pfam" id="PF01485">
    <property type="entry name" value="IBR"/>
    <property type="match status" value="1"/>
</dbReference>
<dbReference type="KEGG" id="amus:LMH87_000765"/>
<dbReference type="Gene3D" id="1.20.120.1750">
    <property type="match status" value="1"/>
</dbReference>
<evidence type="ECO:0000256" key="1">
    <source>
        <dbReference type="ARBA" id="ARBA00001798"/>
    </source>
</evidence>
<accession>A0A9W8UP62</accession>
<sequence>MAASNEDENSEKPDGANVLHCISCGDEYSNESAAQAPCGHLWCAGCLGRYFGRATVDEGMFPPQCCTQPILLTDVSKWLPAELVTEFEEKQIEFTTPKRLYCANKRCSAFILPDNIAIDRGSCKVCGRATCTICKAAGHKGICSRDPARRRTMALAKRENWQKCYGCKTVVELDSGCNHITCRCAYGPRTVSSVMLPELRELGDGSPYGVTTRPLLDMVGMMGMTTS</sequence>
<dbReference type="EC" id="2.3.2.31" evidence="2"/>
<dbReference type="GO" id="GO:0016567">
    <property type="term" value="P:protein ubiquitination"/>
    <property type="evidence" value="ECO:0007669"/>
    <property type="project" value="InterPro"/>
</dbReference>
<dbReference type="GeneID" id="80887924"/>
<dbReference type="InterPro" id="IPR031127">
    <property type="entry name" value="E3_UB_ligase_RBR"/>
</dbReference>
<keyword evidence="7" id="KW-0833">Ubl conjugation pathway</keyword>
<evidence type="ECO:0000256" key="8">
    <source>
        <dbReference type="ARBA" id="ARBA00022833"/>
    </source>
</evidence>
<keyword evidence="5" id="KW-0677">Repeat</keyword>
<dbReference type="Gene3D" id="3.30.40.10">
    <property type="entry name" value="Zinc/RING finger domain, C3HC4 (zinc finger)"/>
    <property type="match status" value="1"/>
</dbReference>
<keyword evidence="3" id="KW-0808">Transferase</keyword>
<dbReference type="EMBL" id="JAJHUN010000007">
    <property type="protein sequence ID" value="KAJ4155525.1"/>
    <property type="molecule type" value="Genomic_DNA"/>
</dbReference>
<feature type="domain" description="RING-type" evidence="9">
    <location>
        <begin position="17"/>
        <end position="215"/>
    </location>
</feature>
<dbReference type="InterPro" id="IPR044066">
    <property type="entry name" value="TRIAD_supradom"/>
</dbReference>
<evidence type="ECO:0000313" key="10">
    <source>
        <dbReference type="EMBL" id="KAJ4155525.1"/>
    </source>
</evidence>
<keyword evidence="11" id="KW-1185">Reference proteome</keyword>
<evidence type="ECO:0000313" key="11">
    <source>
        <dbReference type="Proteomes" id="UP001144673"/>
    </source>
</evidence>
<evidence type="ECO:0000256" key="4">
    <source>
        <dbReference type="ARBA" id="ARBA00022723"/>
    </source>
</evidence>
<name>A0A9W8UP62_AKAMU</name>
<dbReference type="RefSeq" id="XP_056055649.1">
    <property type="nucleotide sequence ID" value="XM_056198728.1"/>
</dbReference>
<evidence type="ECO:0000256" key="6">
    <source>
        <dbReference type="ARBA" id="ARBA00022771"/>
    </source>
</evidence>
<dbReference type="PANTHER" id="PTHR11685">
    <property type="entry name" value="RBR FAMILY RING FINGER AND IBR DOMAIN-CONTAINING"/>
    <property type="match status" value="1"/>
</dbReference>
<evidence type="ECO:0000259" key="9">
    <source>
        <dbReference type="PROSITE" id="PS51873"/>
    </source>
</evidence>
<dbReference type="SUPFAM" id="SSF57850">
    <property type="entry name" value="RING/U-box"/>
    <property type="match status" value="2"/>
</dbReference>
<dbReference type="PROSITE" id="PS51873">
    <property type="entry name" value="TRIAD"/>
    <property type="match status" value="1"/>
</dbReference>
<comment type="caution">
    <text evidence="10">The sequence shown here is derived from an EMBL/GenBank/DDBJ whole genome shotgun (WGS) entry which is preliminary data.</text>
</comment>
<proteinExistence type="predicted"/>
<keyword evidence="6" id="KW-0863">Zinc-finger</keyword>
<keyword evidence="8" id="KW-0862">Zinc</keyword>
<protein>
    <recommendedName>
        <fullName evidence="2">RBR-type E3 ubiquitin transferase</fullName>
        <ecNumber evidence="2">2.3.2.31</ecNumber>
    </recommendedName>
</protein>
<dbReference type="Proteomes" id="UP001144673">
    <property type="component" value="Chromosome 6"/>
</dbReference>
<dbReference type="AlphaFoldDB" id="A0A9W8UP62"/>
<comment type="catalytic activity">
    <reaction evidence="1">
        <text>[E2 ubiquitin-conjugating enzyme]-S-ubiquitinyl-L-cysteine + [acceptor protein]-L-lysine = [E2 ubiquitin-conjugating enzyme]-L-cysteine + [acceptor protein]-N(6)-ubiquitinyl-L-lysine.</text>
        <dbReference type="EC" id="2.3.2.31"/>
    </reaction>
</comment>
<dbReference type="GO" id="GO:0061630">
    <property type="term" value="F:ubiquitin protein ligase activity"/>
    <property type="evidence" value="ECO:0007669"/>
    <property type="project" value="UniProtKB-EC"/>
</dbReference>
<evidence type="ECO:0000256" key="7">
    <source>
        <dbReference type="ARBA" id="ARBA00022786"/>
    </source>
</evidence>
<reference evidence="10" key="1">
    <citation type="journal article" date="2023" name="Access Microbiol">
        <title>De-novo genome assembly for Akanthomyces muscarius, a biocontrol agent of insect agricultural pests.</title>
        <authorList>
            <person name="Erdos Z."/>
            <person name="Studholme D.J."/>
            <person name="Raymond B."/>
            <person name="Sharma M."/>
        </authorList>
    </citation>
    <scope>NUCLEOTIDE SEQUENCE</scope>
    <source>
        <strain evidence="10">Ve6</strain>
    </source>
</reference>
<dbReference type="InterPro" id="IPR013083">
    <property type="entry name" value="Znf_RING/FYVE/PHD"/>
</dbReference>
<gene>
    <name evidence="10" type="ORF">LMH87_000765</name>
</gene>
<dbReference type="GO" id="GO:0008270">
    <property type="term" value="F:zinc ion binding"/>
    <property type="evidence" value="ECO:0007669"/>
    <property type="project" value="UniProtKB-KW"/>
</dbReference>
<organism evidence="10 11">
    <name type="scientific">Akanthomyces muscarius</name>
    <name type="common">Entomopathogenic fungus</name>
    <name type="synonym">Lecanicillium muscarium</name>
    <dbReference type="NCBI Taxonomy" id="2231603"/>
    <lineage>
        <taxon>Eukaryota</taxon>
        <taxon>Fungi</taxon>
        <taxon>Dikarya</taxon>
        <taxon>Ascomycota</taxon>
        <taxon>Pezizomycotina</taxon>
        <taxon>Sordariomycetes</taxon>
        <taxon>Hypocreomycetidae</taxon>
        <taxon>Hypocreales</taxon>
        <taxon>Cordycipitaceae</taxon>
        <taxon>Akanthomyces</taxon>
    </lineage>
</organism>